<dbReference type="Proteomes" id="UP000694240">
    <property type="component" value="Chromosome 3"/>
</dbReference>
<dbReference type="Pfam" id="PF22936">
    <property type="entry name" value="Pol_BBD"/>
    <property type="match status" value="1"/>
</dbReference>
<dbReference type="GO" id="GO:0003964">
    <property type="term" value="F:RNA-directed DNA polymerase activity"/>
    <property type="evidence" value="ECO:0007669"/>
    <property type="project" value="UniProtKB-KW"/>
</dbReference>
<dbReference type="EMBL" id="JAEFBK010000003">
    <property type="protein sequence ID" value="KAG7627256.1"/>
    <property type="molecule type" value="Genomic_DNA"/>
</dbReference>
<dbReference type="InterPro" id="IPR013103">
    <property type="entry name" value="RVT_2"/>
</dbReference>
<proteinExistence type="predicted"/>
<evidence type="ECO:0000259" key="2">
    <source>
        <dbReference type="Pfam" id="PF07727"/>
    </source>
</evidence>
<reference evidence="4 5" key="1">
    <citation type="submission" date="2020-12" db="EMBL/GenBank/DDBJ databases">
        <title>Concerted genomic and epigenomic changes stabilize Arabidopsis allopolyploids.</title>
        <authorList>
            <person name="Chen Z."/>
        </authorList>
    </citation>
    <scope>NUCLEOTIDE SEQUENCE [LARGE SCALE GENOMIC DNA]</scope>
    <source>
        <strain evidence="4">Allo738</strain>
        <tissue evidence="4">Leaf</tissue>
    </source>
</reference>
<feature type="compositionally biased region" description="Polar residues" evidence="1">
    <location>
        <begin position="1"/>
        <end position="10"/>
    </location>
</feature>
<organism evidence="4 5">
    <name type="scientific">Arabidopsis thaliana x Arabidopsis arenosa</name>
    <dbReference type="NCBI Taxonomy" id="1240361"/>
    <lineage>
        <taxon>Eukaryota</taxon>
        <taxon>Viridiplantae</taxon>
        <taxon>Streptophyta</taxon>
        <taxon>Embryophyta</taxon>
        <taxon>Tracheophyta</taxon>
        <taxon>Spermatophyta</taxon>
        <taxon>Magnoliopsida</taxon>
        <taxon>eudicotyledons</taxon>
        <taxon>Gunneridae</taxon>
        <taxon>Pentapetalae</taxon>
        <taxon>rosids</taxon>
        <taxon>malvids</taxon>
        <taxon>Brassicales</taxon>
        <taxon>Brassicaceae</taxon>
        <taxon>Camelineae</taxon>
        <taxon>Arabidopsis</taxon>
    </lineage>
</organism>
<accession>A0A8T2EVI7</accession>
<keyword evidence="4" id="KW-0548">Nucleotidyltransferase</keyword>
<dbReference type="CDD" id="cd09272">
    <property type="entry name" value="RNase_HI_RT_Ty1"/>
    <property type="match status" value="1"/>
</dbReference>
<evidence type="ECO:0000259" key="3">
    <source>
        <dbReference type="Pfam" id="PF22936"/>
    </source>
</evidence>
<keyword evidence="4" id="KW-0808">Transferase</keyword>
<feature type="compositionally biased region" description="Basic and acidic residues" evidence="1">
    <location>
        <begin position="13"/>
        <end position="27"/>
    </location>
</feature>
<evidence type="ECO:0000313" key="5">
    <source>
        <dbReference type="Proteomes" id="UP000694240"/>
    </source>
</evidence>
<gene>
    <name evidence="4" type="ORF">ISN45_At03g035800</name>
</gene>
<dbReference type="Pfam" id="PF07727">
    <property type="entry name" value="RVT_2"/>
    <property type="match status" value="1"/>
</dbReference>
<evidence type="ECO:0000256" key="1">
    <source>
        <dbReference type="SAM" id="MobiDB-lite"/>
    </source>
</evidence>
<sequence length="600" mass="67879">MSNPQSSYSVRNVLEKDKLNRSNPPEHLEDLEKKKTFKISSSGIYVIEVNVTTSGSTPWVLDTGCGAHICVNVHGLNNSRTLEEGQVDLRVANGAKVSALAVGTYSLSLPSCMVLELKNCYYVPAINKNIISVSCLDMEGYPKETKGYYFYHPTDNKVFVARNGAFLEREFLSKGTSGSKVLLEEVRESQGDVPTSREEHTLDLRRVIKPIHVEPEVRRSERSRHKPDRFGDWVMDDHALFIIESDEPTSYEEAMMGPDSDKWLEAAKFEMESMSQNKVWTLVDLPDGVKAIKCKWIFMKKIDMDGNIQIYKARLVAKGFKQIHGFTVPEAARKVCKLHRSIYGLKQASRSWNLRFNEAIKEFDFIRNEEEPCVYKKTSGSAVAFLVLYVDDILLLGNDIPLLQSVKTWLGSCFSMKAMGSIMYAMLCTRPDVACALSMTSRYQSDPGERHWIVVKNILKYLRRTKDNFLVYRGSEELVSTVADSTTEAEYIAASKAAKEVVWIRKFITELGVVPSISGPIDLYCDNNGAIAQAKEPRSHQKSKHIQRRYHLIHEIIDRGDVKISRVSTDANVADLFTKPLPQPKHESHTSAIGIRFIKM</sequence>
<feature type="domain" description="Retrovirus-related Pol polyprotein from transposon TNT 1-94-like beta-barrel" evidence="3">
    <location>
        <begin position="59"/>
        <end position="141"/>
    </location>
</feature>
<dbReference type="PANTHER" id="PTHR11439:SF496">
    <property type="entry name" value="RNA-DIRECTED DNA POLYMERASE"/>
    <property type="match status" value="1"/>
</dbReference>
<evidence type="ECO:0000313" key="4">
    <source>
        <dbReference type="EMBL" id="KAG7627256.1"/>
    </source>
</evidence>
<comment type="caution">
    <text evidence="4">The sequence shown here is derived from an EMBL/GenBank/DDBJ whole genome shotgun (WGS) entry which is preliminary data.</text>
</comment>
<feature type="region of interest" description="Disordered" evidence="1">
    <location>
        <begin position="1"/>
        <end position="27"/>
    </location>
</feature>
<name>A0A8T2EVI7_9BRAS</name>
<feature type="domain" description="Reverse transcriptase Ty1/copia-type" evidence="2">
    <location>
        <begin position="322"/>
        <end position="422"/>
    </location>
</feature>
<keyword evidence="4" id="KW-0695">RNA-directed DNA polymerase</keyword>
<dbReference type="AlphaFoldDB" id="A0A8T2EVI7"/>
<dbReference type="InterPro" id="IPR054722">
    <property type="entry name" value="PolX-like_BBD"/>
</dbReference>
<dbReference type="PANTHER" id="PTHR11439">
    <property type="entry name" value="GAG-POL-RELATED RETROTRANSPOSON"/>
    <property type="match status" value="1"/>
</dbReference>
<keyword evidence="5" id="KW-1185">Reference proteome</keyword>
<protein>
    <submittedName>
        <fullName evidence="4">Reverse transcriptase RNA-dependent DNA polymerase</fullName>
    </submittedName>
</protein>